<evidence type="ECO:0000313" key="3">
    <source>
        <dbReference type="Proteomes" id="UP000627538"/>
    </source>
</evidence>
<dbReference type="RefSeq" id="WP_191071219.1">
    <property type="nucleotide sequence ID" value="NZ_CP060506.1"/>
</dbReference>
<accession>A0A8I0KNC9</accession>
<name>A0A8I0KNC9_9ACTO</name>
<dbReference type="EMBL" id="JACRUO010000001">
    <property type="protein sequence ID" value="MBD3689151.1"/>
    <property type="molecule type" value="Genomic_DNA"/>
</dbReference>
<dbReference type="InterPro" id="IPR041183">
    <property type="entry name" value="Cyclophilin-like"/>
</dbReference>
<dbReference type="Proteomes" id="UP000627538">
    <property type="component" value="Unassembled WGS sequence"/>
</dbReference>
<evidence type="ECO:0000313" key="2">
    <source>
        <dbReference type="EMBL" id="MBD3689151.1"/>
    </source>
</evidence>
<evidence type="ECO:0000259" key="1">
    <source>
        <dbReference type="Pfam" id="PF18050"/>
    </source>
</evidence>
<dbReference type="AlphaFoldDB" id="A0A8I0KNC9"/>
<keyword evidence="3" id="KW-1185">Reference proteome</keyword>
<feature type="domain" description="Cyclophilin-like" evidence="1">
    <location>
        <begin position="3"/>
        <end position="103"/>
    </location>
</feature>
<dbReference type="InterPro" id="IPR029000">
    <property type="entry name" value="Cyclophilin-like_dom_sf"/>
</dbReference>
<gene>
    <name evidence="2" type="ORF">H8R10_02760</name>
</gene>
<proteinExistence type="predicted"/>
<organism evidence="2 3">
    <name type="scientific">Nanchangia anserum</name>
    <dbReference type="NCBI Taxonomy" id="2692125"/>
    <lineage>
        <taxon>Bacteria</taxon>
        <taxon>Bacillati</taxon>
        <taxon>Actinomycetota</taxon>
        <taxon>Actinomycetes</taxon>
        <taxon>Actinomycetales</taxon>
        <taxon>Actinomycetaceae</taxon>
        <taxon>Nanchangia</taxon>
    </lineage>
</organism>
<dbReference type="Pfam" id="PF18050">
    <property type="entry name" value="Cyclophil_like2"/>
    <property type="match status" value="1"/>
</dbReference>
<reference evidence="2 3" key="1">
    <citation type="submission" date="2020-08" db="EMBL/GenBank/DDBJ databases">
        <title>Winkia gen. nov., sp. nov., isolated from faeces of the Anser albifrons in China.</title>
        <authorList>
            <person name="Liu Q."/>
        </authorList>
    </citation>
    <scope>NUCLEOTIDE SEQUENCE [LARGE SCALE GENOMIC DNA]</scope>
    <source>
        <strain evidence="2 3">C62</strain>
    </source>
</reference>
<dbReference type="SUPFAM" id="SSF50891">
    <property type="entry name" value="Cyclophilin-like"/>
    <property type="match status" value="1"/>
</dbReference>
<sequence length="119" mass="13043">MKLSVNNVEVDVEWEDNAATRGLHEAVQTAPISVTAHRYDGVEQVGALPRSFPRTDTNMHTRAGDIVLYGGDHLVTFFNSHSWSYTKLGRITGRTHSDLVDLLDVPHATITLTASNSGN</sequence>
<protein>
    <recommendedName>
        <fullName evidence="1">Cyclophilin-like domain-containing protein</fullName>
    </recommendedName>
</protein>
<comment type="caution">
    <text evidence="2">The sequence shown here is derived from an EMBL/GenBank/DDBJ whole genome shotgun (WGS) entry which is preliminary data.</text>
</comment>